<feature type="region of interest" description="Disordered" evidence="1">
    <location>
        <begin position="77"/>
        <end position="143"/>
    </location>
</feature>
<sequence length="160" mass="16961">MTASKGVAPLVAQSLPVPLTPATVYSPMASTPATEGQGGVPLVEQTRPMEKVLHQEQHQLPEQSPQAVFYQLDDGLNEAGSELPSLPSSQEESFQADNIGHATGIHSNASRELSHDEYAEQDGLEPSPDVASTSAPVAVNTHPMITKRKNGIVKPKVYAA</sequence>
<evidence type="ECO:0000256" key="1">
    <source>
        <dbReference type="SAM" id="MobiDB-lite"/>
    </source>
</evidence>
<evidence type="ECO:0000313" key="3">
    <source>
        <dbReference type="Proteomes" id="UP001396334"/>
    </source>
</evidence>
<protein>
    <submittedName>
        <fullName evidence="2">Uncharacterized protein</fullName>
    </submittedName>
</protein>
<proteinExistence type="predicted"/>
<dbReference type="EMBL" id="JBBPBN010000176">
    <property type="protein sequence ID" value="KAK8973819.1"/>
    <property type="molecule type" value="Genomic_DNA"/>
</dbReference>
<organism evidence="2 3">
    <name type="scientific">Hibiscus sabdariffa</name>
    <name type="common">roselle</name>
    <dbReference type="NCBI Taxonomy" id="183260"/>
    <lineage>
        <taxon>Eukaryota</taxon>
        <taxon>Viridiplantae</taxon>
        <taxon>Streptophyta</taxon>
        <taxon>Embryophyta</taxon>
        <taxon>Tracheophyta</taxon>
        <taxon>Spermatophyta</taxon>
        <taxon>Magnoliopsida</taxon>
        <taxon>eudicotyledons</taxon>
        <taxon>Gunneridae</taxon>
        <taxon>Pentapetalae</taxon>
        <taxon>rosids</taxon>
        <taxon>malvids</taxon>
        <taxon>Malvales</taxon>
        <taxon>Malvaceae</taxon>
        <taxon>Malvoideae</taxon>
        <taxon>Hibiscus</taxon>
    </lineage>
</organism>
<name>A0ABR2NCD5_9ROSI</name>
<dbReference type="Proteomes" id="UP001396334">
    <property type="component" value="Unassembled WGS sequence"/>
</dbReference>
<feature type="compositionally biased region" description="Low complexity" evidence="1">
    <location>
        <begin position="81"/>
        <end position="93"/>
    </location>
</feature>
<evidence type="ECO:0000313" key="2">
    <source>
        <dbReference type="EMBL" id="KAK8973819.1"/>
    </source>
</evidence>
<gene>
    <name evidence="2" type="ORF">V6N11_032949</name>
</gene>
<comment type="caution">
    <text evidence="2">The sequence shown here is derived from an EMBL/GenBank/DDBJ whole genome shotgun (WGS) entry which is preliminary data.</text>
</comment>
<keyword evidence="3" id="KW-1185">Reference proteome</keyword>
<accession>A0ABR2NCD5</accession>
<reference evidence="2 3" key="1">
    <citation type="journal article" date="2024" name="G3 (Bethesda)">
        <title>Genome assembly of Hibiscus sabdariffa L. provides insights into metabolisms of medicinal natural products.</title>
        <authorList>
            <person name="Kim T."/>
        </authorList>
    </citation>
    <scope>NUCLEOTIDE SEQUENCE [LARGE SCALE GENOMIC DNA]</scope>
    <source>
        <strain evidence="2">TK-2024</strain>
        <tissue evidence="2">Old leaves</tissue>
    </source>
</reference>